<dbReference type="KEGG" id="abe:ARB_07431"/>
<comment type="similarity">
    <text evidence="2 6">Belongs to the TUBGCP family.</text>
</comment>
<organism evidence="10 11">
    <name type="scientific">Arthroderma benhamiae (strain ATCC MYA-4681 / CBS 112371)</name>
    <name type="common">Trichophyton mentagrophytes</name>
    <dbReference type="NCBI Taxonomy" id="663331"/>
    <lineage>
        <taxon>Eukaryota</taxon>
        <taxon>Fungi</taxon>
        <taxon>Dikarya</taxon>
        <taxon>Ascomycota</taxon>
        <taxon>Pezizomycotina</taxon>
        <taxon>Eurotiomycetes</taxon>
        <taxon>Eurotiomycetidae</taxon>
        <taxon>Onygenales</taxon>
        <taxon>Arthrodermataceae</taxon>
        <taxon>Trichophyton</taxon>
    </lineage>
</organism>
<feature type="domain" description="Gamma tubulin complex component C-terminal" evidence="8">
    <location>
        <begin position="326"/>
        <end position="763"/>
    </location>
</feature>
<evidence type="ECO:0000256" key="4">
    <source>
        <dbReference type="ARBA" id="ARBA00022701"/>
    </source>
</evidence>
<dbReference type="InterPro" id="IPR042241">
    <property type="entry name" value="GCP_C_sf"/>
</dbReference>
<sequence length="786" mass="87559">MLHEILLSLSGQPSPIFEQSAKDRGASQDGFPLLSPQEKALLEPIARLSQLHSLLRAHAEIISSSHPSTVCRAVSTTISTEYLGNFQEKILEVEQAILGRDAGYVGGYGIVPLSTIVGEFFPWVRKLEWLWETSQFMLPYVDENAKSKGTHVGKGCTGAALLDYLRTESQTGYTDVEEISLGLIRAAETAWMRQLSVFILYGQLPSLGREDFFIQEKLSNGDRRTNTADFILRPELVPKFVSRPTATSILFVGRSLCHIRARGKFPAGEEAKHSSSQMTLHGEFIRCLSSLSSPISMINLANAVSEIRLALSHTVLSQLLPLHKIMEVLSLLHNFLLLGRGEFAMALVSHADERISTKHKRTYQATSIEETMDVLTLKESEVATVLTQTWTELYSIPNAEDPVDDELDLARSLLRLSIEKDSSISKNMRSANQALSYISDVNFSDILLGSPTTLSLHVNPPLDLFLAPSDMIIYSKIHSYLLGIRRGQMRLGDLWKRTSLRRVHPSPWGPPMSNKPGGQANLKVGRERQKKRAALMRRVWASGSAALFVFSELGSYLQGEVIGSSWRHFNAWLNGGRPQSSYGQGSRPGTASSSNNTFYHSHDPETINIAHRTYLTHLVQSLFLTDVPFTRTLRSLISHVDRFVSLLGQLQTIQQNLDLETDEGVFDSLQDYAQDETRVWAEVSAARTNLESSMTELIARLRDIDDHRTTKGTTSLDISTRHSLPELRWVKGNEETMRGRLDNNVFVPWRAAGVDRLLMRLEFGGASAEGHGADTLDFGGNTVFAE</sequence>
<dbReference type="PANTHER" id="PTHR19302">
    <property type="entry name" value="GAMMA TUBULIN COMPLEX PROTEIN"/>
    <property type="match status" value="1"/>
</dbReference>
<dbReference type="Proteomes" id="UP000008866">
    <property type="component" value="Unassembled WGS sequence"/>
</dbReference>
<dbReference type="OMA" id="NIAHRTY"/>
<gene>
    <name evidence="10" type="ORF">ARB_07431</name>
</gene>
<evidence type="ECO:0000313" key="11">
    <source>
        <dbReference type="Proteomes" id="UP000008866"/>
    </source>
</evidence>
<feature type="region of interest" description="Disordered" evidence="7">
    <location>
        <begin position="578"/>
        <end position="599"/>
    </location>
</feature>
<dbReference type="Pfam" id="PF04130">
    <property type="entry name" value="GCP_C_terminal"/>
    <property type="match status" value="1"/>
</dbReference>
<comment type="caution">
    <text evidence="10">The sequence shown here is derived from an EMBL/GenBank/DDBJ whole genome shotgun (WGS) entry which is preliminary data.</text>
</comment>
<evidence type="ECO:0000256" key="6">
    <source>
        <dbReference type="RuleBase" id="RU363050"/>
    </source>
</evidence>
<dbReference type="InterPro" id="IPR040457">
    <property type="entry name" value="GCP_C"/>
</dbReference>
<feature type="domain" description="Gamma tubulin complex component protein N-terminal" evidence="9">
    <location>
        <begin position="2"/>
        <end position="319"/>
    </location>
</feature>
<dbReference type="OrthoDB" id="78652at2759"/>
<reference evidence="11" key="1">
    <citation type="journal article" date="2011" name="Genome Biol.">
        <title>Comparative and functional genomics provide insights into the pathogenicity of dermatophytic fungi.</title>
        <authorList>
            <person name="Burmester A."/>
            <person name="Shelest E."/>
            <person name="Gloeckner G."/>
            <person name="Heddergott C."/>
            <person name="Schindler S."/>
            <person name="Staib P."/>
            <person name="Heidel A."/>
            <person name="Felder M."/>
            <person name="Petzold A."/>
            <person name="Szafranski K."/>
            <person name="Feuermann M."/>
            <person name="Pedruzzi I."/>
            <person name="Priebe S."/>
            <person name="Groth M."/>
            <person name="Winkler R."/>
            <person name="Li W."/>
            <person name="Kniemeyer O."/>
            <person name="Schroeckh V."/>
            <person name="Hertweck C."/>
            <person name="Hube B."/>
            <person name="White T.C."/>
            <person name="Platzer M."/>
            <person name="Guthke R."/>
            <person name="Heitman J."/>
            <person name="Woestemeyer J."/>
            <person name="Zipfel P.F."/>
            <person name="Monod M."/>
            <person name="Brakhage A.A."/>
        </authorList>
    </citation>
    <scope>NUCLEOTIDE SEQUENCE [LARGE SCALE GENOMIC DNA]</scope>
    <source>
        <strain evidence="11">ATCC MYA-4681 / CBS 112371</strain>
    </source>
</reference>
<accession>D4AT67</accession>
<evidence type="ECO:0000256" key="2">
    <source>
        <dbReference type="ARBA" id="ARBA00010337"/>
    </source>
</evidence>
<dbReference type="GO" id="GO:0051011">
    <property type="term" value="F:microtubule minus-end binding"/>
    <property type="evidence" value="ECO:0007669"/>
    <property type="project" value="TreeGrafter"/>
</dbReference>
<evidence type="ECO:0000259" key="8">
    <source>
        <dbReference type="Pfam" id="PF04130"/>
    </source>
</evidence>
<name>D4AT67_ARTBC</name>
<dbReference type="GO" id="GO:0051225">
    <property type="term" value="P:spindle assembly"/>
    <property type="evidence" value="ECO:0007669"/>
    <property type="project" value="TreeGrafter"/>
</dbReference>
<dbReference type="GO" id="GO:0007020">
    <property type="term" value="P:microtubule nucleation"/>
    <property type="evidence" value="ECO:0007669"/>
    <property type="project" value="InterPro"/>
</dbReference>
<dbReference type="GeneID" id="9520407"/>
<dbReference type="GO" id="GO:0000922">
    <property type="term" value="C:spindle pole"/>
    <property type="evidence" value="ECO:0007669"/>
    <property type="project" value="InterPro"/>
</dbReference>
<dbReference type="InterPro" id="IPR007259">
    <property type="entry name" value="GCP"/>
</dbReference>
<evidence type="ECO:0000313" key="10">
    <source>
        <dbReference type="EMBL" id="EFE33967.1"/>
    </source>
</evidence>
<evidence type="ECO:0000256" key="7">
    <source>
        <dbReference type="SAM" id="MobiDB-lite"/>
    </source>
</evidence>
<evidence type="ECO:0000256" key="1">
    <source>
        <dbReference type="ARBA" id="ARBA00004267"/>
    </source>
</evidence>
<dbReference type="RefSeq" id="XP_003014870.1">
    <property type="nucleotide sequence ID" value="XM_003014824.1"/>
</dbReference>
<dbReference type="AlphaFoldDB" id="D4AT67"/>
<dbReference type="GO" id="GO:0000930">
    <property type="term" value="C:gamma-tubulin complex"/>
    <property type="evidence" value="ECO:0007669"/>
    <property type="project" value="UniProtKB-ARBA"/>
</dbReference>
<evidence type="ECO:0000256" key="3">
    <source>
        <dbReference type="ARBA" id="ARBA00022490"/>
    </source>
</evidence>
<comment type="subcellular location">
    <subcellularLocation>
        <location evidence="1 6">Cytoplasm</location>
        <location evidence="1 6">Cytoskeleton</location>
        <location evidence="1 6">Microtubule organizing center</location>
    </subcellularLocation>
</comment>
<dbReference type="InterPro" id="IPR041470">
    <property type="entry name" value="GCP_N"/>
</dbReference>
<dbReference type="STRING" id="663331.D4AT67"/>
<dbReference type="GO" id="GO:0043015">
    <property type="term" value="F:gamma-tubulin binding"/>
    <property type="evidence" value="ECO:0007669"/>
    <property type="project" value="InterPro"/>
</dbReference>
<keyword evidence="3 6" id="KW-0963">Cytoplasm</keyword>
<keyword evidence="4 6" id="KW-0493">Microtubule</keyword>
<dbReference type="eggNOG" id="KOG2065">
    <property type="taxonomic scope" value="Eukaryota"/>
</dbReference>
<dbReference type="GO" id="GO:0000278">
    <property type="term" value="P:mitotic cell cycle"/>
    <property type="evidence" value="ECO:0007669"/>
    <property type="project" value="TreeGrafter"/>
</dbReference>
<dbReference type="EMBL" id="ABSU01000008">
    <property type="protein sequence ID" value="EFE33967.1"/>
    <property type="molecule type" value="Genomic_DNA"/>
</dbReference>
<protein>
    <recommendedName>
        <fullName evidence="6">Spindle pole body component</fullName>
    </recommendedName>
</protein>
<evidence type="ECO:0000259" key="9">
    <source>
        <dbReference type="Pfam" id="PF17681"/>
    </source>
</evidence>
<dbReference type="GO" id="GO:0044732">
    <property type="term" value="C:mitotic spindle pole body"/>
    <property type="evidence" value="ECO:0007669"/>
    <property type="project" value="TreeGrafter"/>
</dbReference>
<dbReference type="GO" id="GO:0051321">
    <property type="term" value="P:meiotic cell cycle"/>
    <property type="evidence" value="ECO:0007669"/>
    <property type="project" value="TreeGrafter"/>
</dbReference>
<dbReference type="Pfam" id="PF17681">
    <property type="entry name" value="GCP_N_terminal"/>
    <property type="match status" value="1"/>
</dbReference>
<dbReference type="PANTHER" id="PTHR19302:SF27">
    <property type="entry name" value="GAMMA-TUBULIN COMPLEX COMPONENT 4"/>
    <property type="match status" value="1"/>
</dbReference>
<dbReference type="Gene3D" id="1.20.120.1900">
    <property type="entry name" value="Gamma-tubulin complex, C-terminal domain"/>
    <property type="match status" value="1"/>
</dbReference>
<dbReference type="GO" id="GO:0005874">
    <property type="term" value="C:microtubule"/>
    <property type="evidence" value="ECO:0007669"/>
    <property type="project" value="UniProtKB-KW"/>
</dbReference>
<keyword evidence="5 6" id="KW-0206">Cytoskeleton</keyword>
<proteinExistence type="inferred from homology"/>
<dbReference type="GO" id="GO:0031122">
    <property type="term" value="P:cytoplasmic microtubule organization"/>
    <property type="evidence" value="ECO:0007669"/>
    <property type="project" value="TreeGrafter"/>
</dbReference>
<dbReference type="HOGENOM" id="CLU_005595_0_0_1"/>
<keyword evidence="11" id="KW-1185">Reference proteome</keyword>
<evidence type="ECO:0000256" key="5">
    <source>
        <dbReference type="ARBA" id="ARBA00023212"/>
    </source>
</evidence>